<proteinExistence type="predicted"/>
<comment type="caution">
    <text evidence="1">The sequence shown here is derived from an EMBL/GenBank/DDBJ whole genome shotgun (WGS) entry which is preliminary data.</text>
</comment>
<sequence>MMHVDMGEHAPRAAGSWLITGDTQFMFQFYKPCFQFYAPGPQTLECMAAARLRRSLVAALGGCPQLLGRFRIHSDRSVSVEYDPARINSPTLEFQSAQVAYADLAADGFSYAVARQHGLDIPIQDGTIRAAAPDQPMLMVKVAYLADGGVALFAMTNHVAFDGNAMFSFIAHWARCNQALAHGAHVELPEELRSYAAAQVTTTGNAPDEGPVEISVDASRTPEEIGRSITRAVAPGDVRAHVFRISVAALATLRKRVEDSGVLAAGEWVSTNSVLTAFVAQCVAQANTDGCVYETGDWTVFQSLDMRRRLGLAERGLGSPLILAECTVGHDEIMDADQLPLLTRRVRRTADRYSGAYLQQAMEWMAASYRRLAEGDVAEPWRHFWFTALDTNRRAVGVSCMNRIPIYRADFGAGRPAMARSFNPRPNYVIVFPGPPPAYGDAEYDEFHLYVTLEQPAMDALCANPAWAAVCSLVSAH</sequence>
<organism evidence="1 2">
    <name type="scientific">Coemansia helicoidea</name>
    <dbReference type="NCBI Taxonomy" id="1286919"/>
    <lineage>
        <taxon>Eukaryota</taxon>
        <taxon>Fungi</taxon>
        <taxon>Fungi incertae sedis</taxon>
        <taxon>Zoopagomycota</taxon>
        <taxon>Kickxellomycotina</taxon>
        <taxon>Kickxellomycetes</taxon>
        <taxon>Kickxellales</taxon>
        <taxon>Kickxellaceae</taxon>
        <taxon>Coemansia</taxon>
    </lineage>
</organism>
<reference evidence="1" key="1">
    <citation type="submission" date="2022-07" db="EMBL/GenBank/DDBJ databases">
        <title>Phylogenomic reconstructions and comparative analyses of Kickxellomycotina fungi.</title>
        <authorList>
            <person name="Reynolds N.K."/>
            <person name="Stajich J.E."/>
            <person name="Barry K."/>
            <person name="Grigoriev I.V."/>
            <person name="Crous P."/>
            <person name="Smith M.E."/>
        </authorList>
    </citation>
    <scope>NUCLEOTIDE SEQUENCE</scope>
    <source>
        <strain evidence="1">BCRC 34780</strain>
    </source>
</reference>
<keyword evidence="2" id="KW-1185">Reference proteome</keyword>
<name>A0ACC1LEA1_9FUNG</name>
<accession>A0ACC1LEA1</accession>
<dbReference type="Proteomes" id="UP001140087">
    <property type="component" value="Unassembled WGS sequence"/>
</dbReference>
<dbReference type="EMBL" id="JANBUN010000096">
    <property type="protein sequence ID" value="KAJ2806971.1"/>
    <property type="molecule type" value="Genomic_DNA"/>
</dbReference>
<evidence type="ECO:0000313" key="2">
    <source>
        <dbReference type="Proteomes" id="UP001140087"/>
    </source>
</evidence>
<evidence type="ECO:0000313" key="1">
    <source>
        <dbReference type="EMBL" id="KAJ2806971.1"/>
    </source>
</evidence>
<protein>
    <submittedName>
        <fullName evidence="1">Uncharacterized protein</fullName>
    </submittedName>
</protein>
<gene>
    <name evidence="1" type="ORF">H4R21_000660</name>
</gene>